<comment type="subcellular location">
    <subcellularLocation>
        <location evidence="1">Nucleus</location>
    </subcellularLocation>
</comment>
<dbReference type="InterPro" id="IPR015660">
    <property type="entry name" value="MASH1/Ascl1a-like"/>
</dbReference>
<accession>A0A1R3HV35</accession>
<gene>
    <name evidence="8" type="ORF">CCACVL1_16875</name>
</gene>
<evidence type="ECO:0000256" key="6">
    <source>
        <dbReference type="SAM" id="MobiDB-lite"/>
    </source>
</evidence>
<dbReference type="PANTHER" id="PTHR13935:SF104">
    <property type="entry name" value="TRANSCRIPTION FACTOR BHLH160"/>
    <property type="match status" value="1"/>
</dbReference>
<dbReference type="OrthoDB" id="1898027at2759"/>
<dbReference type="PANTHER" id="PTHR13935">
    <property type="entry name" value="ACHAETE-SCUTE TRANSCRIPTION FACTOR-RELATED"/>
    <property type="match status" value="1"/>
</dbReference>
<dbReference type="Gene3D" id="4.10.280.10">
    <property type="entry name" value="Helix-loop-helix DNA-binding domain"/>
    <property type="match status" value="1"/>
</dbReference>
<evidence type="ECO:0000313" key="8">
    <source>
        <dbReference type="EMBL" id="OMO74257.1"/>
    </source>
</evidence>
<dbReference type="GO" id="GO:0046983">
    <property type="term" value="F:protein dimerization activity"/>
    <property type="evidence" value="ECO:0007669"/>
    <property type="project" value="InterPro"/>
</dbReference>
<dbReference type="Gramene" id="OMO74257">
    <property type="protein sequence ID" value="OMO74257"/>
    <property type="gene ID" value="CCACVL1_16875"/>
</dbReference>
<sequence>MSSPYLANFSTITEAADDLWPLTQEDNMTSIQLVLEPGQEGKSIGKEVLGNGNADGKQEKHQCPFPIGNGKFHSISFLEQENSALDDHNMNMNELQLQYGHCSDRDHLLSPLYGASDYACSLIQGNSTNYMPTENNARSTAELDSSIFGLEPVLEPNIINNCLSAALEQLEDSDEQLDLLLQESSTSFLSHVDEKTKDDDQTDLSFDPDQQELGADPCNGKGLSTAKRVINAKTSRRRNNYRLKGLQAAGNNIKEVQLQGELGSTVKKQQHNAKERVRRMKLHASYLALGALLPADSTRSKKRKSAPHIIDRAVDYIPELEEEIEKLTLRKNHMLAKIKNKQPLNQNPDFQLHQDPSVLVHEIKQGEFIIQICRQKHPGDAFSNLLHKVEEEKGMSILSASTLQVSDYGLCYHLHIQINEISLNGANHLTSLREKVISWLH</sequence>
<evidence type="ECO:0000259" key="7">
    <source>
        <dbReference type="PROSITE" id="PS50888"/>
    </source>
</evidence>
<evidence type="ECO:0000256" key="4">
    <source>
        <dbReference type="ARBA" id="ARBA00023242"/>
    </source>
</evidence>
<evidence type="ECO:0000256" key="3">
    <source>
        <dbReference type="ARBA" id="ARBA00023163"/>
    </source>
</evidence>
<feature type="region of interest" description="Disordered" evidence="6">
    <location>
        <begin position="192"/>
        <end position="220"/>
    </location>
</feature>
<dbReference type="Proteomes" id="UP000188268">
    <property type="component" value="Unassembled WGS sequence"/>
</dbReference>
<feature type="domain" description="BHLH" evidence="7">
    <location>
        <begin position="266"/>
        <end position="320"/>
    </location>
</feature>
<evidence type="ECO:0000256" key="5">
    <source>
        <dbReference type="SAM" id="Coils"/>
    </source>
</evidence>
<dbReference type="EMBL" id="AWWV01011130">
    <property type="protein sequence ID" value="OMO74257.1"/>
    <property type="molecule type" value="Genomic_DNA"/>
</dbReference>
<name>A0A1R3HV35_COCAP</name>
<organism evidence="8 9">
    <name type="scientific">Corchorus capsularis</name>
    <name type="common">Jute</name>
    <dbReference type="NCBI Taxonomy" id="210143"/>
    <lineage>
        <taxon>Eukaryota</taxon>
        <taxon>Viridiplantae</taxon>
        <taxon>Streptophyta</taxon>
        <taxon>Embryophyta</taxon>
        <taxon>Tracheophyta</taxon>
        <taxon>Spermatophyta</taxon>
        <taxon>Magnoliopsida</taxon>
        <taxon>eudicotyledons</taxon>
        <taxon>Gunneridae</taxon>
        <taxon>Pentapetalae</taxon>
        <taxon>rosids</taxon>
        <taxon>malvids</taxon>
        <taxon>Malvales</taxon>
        <taxon>Malvaceae</taxon>
        <taxon>Grewioideae</taxon>
        <taxon>Apeibeae</taxon>
        <taxon>Corchorus</taxon>
    </lineage>
</organism>
<dbReference type="InterPro" id="IPR011598">
    <property type="entry name" value="bHLH_dom"/>
</dbReference>
<dbReference type="GO" id="GO:0000977">
    <property type="term" value="F:RNA polymerase II transcription regulatory region sequence-specific DNA binding"/>
    <property type="evidence" value="ECO:0007669"/>
    <property type="project" value="TreeGrafter"/>
</dbReference>
<keyword evidence="9" id="KW-1185">Reference proteome</keyword>
<keyword evidence="2" id="KW-0805">Transcription regulation</keyword>
<comment type="caution">
    <text evidence="8">The sequence shown here is derived from an EMBL/GenBank/DDBJ whole genome shotgun (WGS) entry which is preliminary data.</text>
</comment>
<keyword evidence="5" id="KW-0175">Coiled coil</keyword>
<dbReference type="InterPro" id="IPR036638">
    <property type="entry name" value="HLH_DNA-bd_sf"/>
</dbReference>
<dbReference type="GO" id="GO:0090575">
    <property type="term" value="C:RNA polymerase II transcription regulator complex"/>
    <property type="evidence" value="ECO:0007669"/>
    <property type="project" value="TreeGrafter"/>
</dbReference>
<dbReference type="AlphaFoldDB" id="A0A1R3HV35"/>
<dbReference type="SUPFAM" id="SSF47459">
    <property type="entry name" value="HLH, helix-loop-helix DNA-binding domain"/>
    <property type="match status" value="1"/>
</dbReference>
<dbReference type="Pfam" id="PF00010">
    <property type="entry name" value="HLH"/>
    <property type="match status" value="1"/>
</dbReference>
<keyword evidence="3" id="KW-0804">Transcription</keyword>
<feature type="coiled-coil region" evidence="5">
    <location>
        <begin position="310"/>
        <end position="337"/>
    </location>
</feature>
<evidence type="ECO:0000256" key="2">
    <source>
        <dbReference type="ARBA" id="ARBA00023015"/>
    </source>
</evidence>
<dbReference type="PROSITE" id="PS50888">
    <property type="entry name" value="BHLH"/>
    <property type="match status" value="1"/>
</dbReference>
<evidence type="ECO:0000313" key="9">
    <source>
        <dbReference type="Proteomes" id="UP000188268"/>
    </source>
</evidence>
<protein>
    <recommendedName>
        <fullName evidence="7">BHLH domain-containing protein</fullName>
    </recommendedName>
</protein>
<evidence type="ECO:0000256" key="1">
    <source>
        <dbReference type="ARBA" id="ARBA00004123"/>
    </source>
</evidence>
<dbReference type="GO" id="GO:0000981">
    <property type="term" value="F:DNA-binding transcription factor activity, RNA polymerase II-specific"/>
    <property type="evidence" value="ECO:0007669"/>
    <property type="project" value="TreeGrafter"/>
</dbReference>
<keyword evidence="4" id="KW-0539">Nucleus</keyword>
<reference evidence="8 9" key="1">
    <citation type="submission" date="2013-09" db="EMBL/GenBank/DDBJ databases">
        <title>Corchorus capsularis genome sequencing.</title>
        <authorList>
            <person name="Alam M."/>
            <person name="Haque M.S."/>
            <person name="Islam M.S."/>
            <person name="Emdad E.M."/>
            <person name="Islam M.M."/>
            <person name="Ahmed B."/>
            <person name="Halim A."/>
            <person name="Hossen Q.M.M."/>
            <person name="Hossain M.Z."/>
            <person name="Ahmed R."/>
            <person name="Khan M.M."/>
            <person name="Islam R."/>
            <person name="Rashid M.M."/>
            <person name="Khan S.A."/>
            <person name="Rahman M.S."/>
            <person name="Alam M."/>
        </authorList>
    </citation>
    <scope>NUCLEOTIDE SEQUENCE [LARGE SCALE GENOMIC DNA]</scope>
    <source>
        <strain evidence="9">cv. CVL-1</strain>
        <tissue evidence="8">Whole seedling</tissue>
    </source>
</reference>
<proteinExistence type="predicted"/>